<dbReference type="GO" id="GO:0019556">
    <property type="term" value="P:L-histidine catabolic process to glutamate and formamide"/>
    <property type="evidence" value="ECO:0007669"/>
    <property type="project" value="UniProtKB-UniRule"/>
</dbReference>
<dbReference type="GO" id="GO:0008270">
    <property type="term" value="F:zinc ion binding"/>
    <property type="evidence" value="ECO:0007669"/>
    <property type="project" value="UniProtKB-UniRule"/>
</dbReference>
<evidence type="ECO:0000256" key="7">
    <source>
        <dbReference type="HAMAP-Rule" id="MF_00372"/>
    </source>
</evidence>
<feature type="binding site" evidence="7">
    <location>
        <position position="241"/>
    </location>
    <ligand>
        <name>Zn(2+)</name>
        <dbReference type="ChEBI" id="CHEBI:29105"/>
    </ligand>
</feature>
<dbReference type="RefSeq" id="WP_049726034.1">
    <property type="nucleotide sequence ID" value="NZ_CP012154.1"/>
</dbReference>
<protein>
    <recommendedName>
        <fullName evidence="1 7">Imidazolonepropionase</fullName>
        <ecNumber evidence="1 7">3.5.2.7</ecNumber>
    </recommendedName>
    <alternativeName>
        <fullName evidence="7">Imidazolone-5-propionate hydrolase</fullName>
    </alternativeName>
</protein>
<dbReference type="InterPro" id="IPR006680">
    <property type="entry name" value="Amidohydro-rel"/>
</dbReference>
<evidence type="ECO:0000256" key="2">
    <source>
        <dbReference type="ARBA" id="ARBA00022723"/>
    </source>
</evidence>
<keyword evidence="7" id="KW-0963">Cytoplasm</keyword>
<dbReference type="SUPFAM" id="SSF51556">
    <property type="entry name" value="Metallo-dependent hydrolases"/>
    <property type="match status" value="1"/>
</dbReference>
<keyword evidence="9" id="KW-1185">Reference proteome</keyword>
<feature type="binding site" evidence="7">
    <location>
        <position position="320"/>
    </location>
    <ligand>
        <name>4-imidazolone-5-propanoate</name>
        <dbReference type="ChEBI" id="CHEBI:77893"/>
    </ligand>
</feature>
<feature type="binding site" evidence="7">
    <location>
        <position position="315"/>
    </location>
    <ligand>
        <name>Fe(3+)</name>
        <dbReference type="ChEBI" id="CHEBI:29034"/>
    </ligand>
</feature>
<feature type="binding site" evidence="7">
    <location>
        <position position="143"/>
    </location>
    <ligand>
        <name>N-formimidoyl-L-glutamate</name>
        <dbReference type="ChEBI" id="CHEBI:58928"/>
    </ligand>
</feature>
<comment type="cofactor">
    <cofactor evidence="7">
        <name>Zn(2+)</name>
        <dbReference type="ChEBI" id="CHEBI:29105"/>
    </cofactor>
    <cofactor evidence="7">
        <name>Fe(3+)</name>
        <dbReference type="ChEBI" id="CHEBI:29034"/>
    </cofactor>
    <text evidence="7">Binds 1 zinc or iron ion per subunit.</text>
</comment>
<evidence type="ECO:0000256" key="6">
    <source>
        <dbReference type="ARBA" id="ARBA00023004"/>
    </source>
</evidence>
<dbReference type="KEGG" id="wma:WM2015_2112"/>
<name>A0A0K0XXW9_9GAMM</name>
<keyword evidence="2 7" id="KW-0479">Metal-binding</keyword>
<reference evidence="8 9" key="1">
    <citation type="submission" date="2015-07" db="EMBL/GenBank/DDBJ databases">
        <authorList>
            <person name="Noorani M."/>
        </authorList>
    </citation>
    <scope>NUCLEOTIDE SEQUENCE [LARGE SCALE GENOMIC DNA]</scope>
    <source>
        <strain evidence="8 9">KCTC 42284</strain>
    </source>
</reference>
<gene>
    <name evidence="7" type="primary">hutI</name>
    <name evidence="8" type="ORF">WM2015_2112</name>
</gene>
<feature type="binding site" evidence="7">
    <location>
        <position position="73"/>
    </location>
    <ligand>
        <name>Zn(2+)</name>
        <dbReference type="ChEBI" id="CHEBI:29105"/>
    </ligand>
</feature>
<accession>A0A0K0XXW9</accession>
<dbReference type="Pfam" id="PF01979">
    <property type="entry name" value="Amidohydro_1"/>
    <property type="match status" value="1"/>
</dbReference>
<comment type="pathway">
    <text evidence="7">Amino-acid degradation; L-histidine degradation into L-glutamate; N-formimidoyl-L-glutamate from L-histidine: step 3/3.</text>
</comment>
<keyword evidence="4 7" id="KW-0369">Histidine metabolism</keyword>
<dbReference type="Gene3D" id="2.30.40.10">
    <property type="entry name" value="Urease, subunit C, domain 1"/>
    <property type="match status" value="1"/>
</dbReference>
<feature type="binding site" evidence="7">
    <location>
        <position position="244"/>
    </location>
    <ligand>
        <name>4-imidazolone-5-propanoate</name>
        <dbReference type="ChEBI" id="CHEBI:77893"/>
    </ligand>
</feature>
<keyword evidence="6 7" id="KW-0408">Iron</keyword>
<feature type="binding site" evidence="7">
    <location>
        <position position="315"/>
    </location>
    <ligand>
        <name>Zn(2+)</name>
        <dbReference type="ChEBI" id="CHEBI:29105"/>
    </ligand>
</feature>
<dbReference type="InterPro" id="IPR005920">
    <property type="entry name" value="HutI"/>
</dbReference>
<feature type="binding site" evidence="7">
    <location>
        <position position="241"/>
    </location>
    <ligand>
        <name>Fe(3+)</name>
        <dbReference type="ChEBI" id="CHEBI:29034"/>
    </ligand>
</feature>
<dbReference type="InterPro" id="IPR032466">
    <property type="entry name" value="Metal_Hydrolase"/>
</dbReference>
<sequence length="411" mass="43818">MKRLDNISTLYCLPADGGQDAVGAIDDAALVWEEGTILYAGPAATLPREMNAAERLDAGGRCVIPGLIDCHTHLCFGGWRGDEFAMRLEGASYQDIQAAGGGITSTVRKTRESSMDALVDKAALALNEMARLGVTTVEAKSGYGLNIDDEIKQLEVYRELGQRQPVELVPTCLGAHLIPPEYREQRADYVELLCERLIPEVAERGLARFCDVFIEEGAFDLQEGRRILGAARTHGLGLKIHADQLSSGGGAGLAAELGAVSAEHLEYASDDDIAAMARAGTVAVSLPLASLYLREAYLPARKWIDAGVDVAVATDFNPGSAPSYHLPLALLLACINQGMSPAEVLRAATRIAARAVGLEASHGSLQAGYQADIAIIDAPDINHWLYHFRANACVATIKGGRIIHDSMGLMS</sequence>
<feature type="binding site" evidence="7">
    <location>
        <position position="176"/>
    </location>
    <ligand>
        <name>4-imidazolone-5-propanoate</name>
        <dbReference type="ChEBI" id="CHEBI:77893"/>
    </ligand>
</feature>
<dbReference type="EMBL" id="CP012154">
    <property type="protein sequence ID" value="AKS42477.1"/>
    <property type="molecule type" value="Genomic_DNA"/>
</dbReference>
<keyword evidence="5 7" id="KW-0862">Zinc</keyword>
<feature type="binding site" evidence="7">
    <location>
        <position position="80"/>
    </location>
    <ligand>
        <name>4-imidazolone-5-propanoate</name>
        <dbReference type="ChEBI" id="CHEBI:77893"/>
    </ligand>
</feature>
<dbReference type="GO" id="GO:0019557">
    <property type="term" value="P:L-histidine catabolic process to glutamate and formate"/>
    <property type="evidence" value="ECO:0007669"/>
    <property type="project" value="UniProtKB-UniPathway"/>
</dbReference>
<evidence type="ECO:0000256" key="4">
    <source>
        <dbReference type="ARBA" id="ARBA00022808"/>
    </source>
</evidence>
<feature type="binding site" evidence="7">
    <location>
        <position position="71"/>
    </location>
    <ligand>
        <name>Fe(3+)</name>
        <dbReference type="ChEBI" id="CHEBI:29034"/>
    </ligand>
</feature>
<feature type="binding site" evidence="7">
    <location>
        <position position="73"/>
    </location>
    <ligand>
        <name>Fe(3+)</name>
        <dbReference type="ChEBI" id="CHEBI:29034"/>
    </ligand>
</feature>
<dbReference type="NCBIfam" id="TIGR01224">
    <property type="entry name" value="hutI"/>
    <property type="match status" value="1"/>
</dbReference>
<dbReference type="PATRIC" id="fig|1579979.3.peg.2158"/>
<comment type="similarity">
    <text evidence="7">Belongs to the metallo-dependent hydrolases superfamily. HutI family.</text>
</comment>
<dbReference type="OrthoDB" id="9776455at2"/>
<keyword evidence="3 7" id="KW-0378">Hydrolase</keyword>
<dbReference type="SUPFAM" id="SSF51338">
    <property type="entry name" value="Composite domain of metallo-dependent hydrolases"/>
    <property type="match status" value="1"/>
</dbReference>
<dbReference type="EC" id="3.5.2.7" evidence="1 7"/>
<feature type="binding site" evidence="7">
    <location>
        <position position="317"/>
    </location>
    <ligand>
        <name>N-formimidoyl-L-glutamate</name>
        <dbReference type="ChEBI" id="CHEBI:58928"/>
    </ligand>
</feature>
<proteinExistence type="inferred from homology"/>
<feature type="binding site" evidence="7">
    <location>
        <position position="143"/>
    </location>
    <ligand>
        <name>4-imidazolone-5-propanoate</name>
        <dbReference type="ChEBI" id="CHEBI:77893"/>
    </ligand>
</feature>
<comment type="function">
    <text evidence="7">Catalyzes the hydrolytic cleavage of the carbon-nitrogen bond in imidazolone-5-propanoate to yield N-formimidoyl-L-glutamate. It is the third step in the universal histidine degradation pathway.</text>
</comment>
<evidence type="ECO:0000256" key="1">
    <source>
        <dbReference type="ARBA" id="ARBA00012864"/>
    </source>
</evidence>
<dbReference type="PANTHER" id="PTHR42752:SF1">
    <property type="entry name" value="IMIDAZOLONEPROPIONASE-RELATED"/>
    <property type="match status" value="1"/>
</dbReference>
<comment type="subcellular location">
    <subcellularLocation>
        <location evidence="7">Cytoplasm</location>
    </subcellularLocation>
</comment>
<evidence type="ECO:0000256" key="5">
    <source>
        <dbReference type="ARBA" id="ARBA00022833"/>
    </source>
</evidence>
<dbReference type="PANTHER" id="PTHR42752">
    <property type="entry name" value="IMIDAZOLONEPROPIONASE"/>
    <property type="match status" value="1"/>
</dbReference>
<evidence type="ECO:0000256" key="3">
    <source>
        <dbReference type="ARBA" id="ARBA00022801"/>
    </source>
</evidence>
<dbReference type="AlphaFoldDB" id="A0A0K0XXW9"/>
<evidence type="ECO:0000313" key="8">
    <source>
        <dbReference type="EMBL" id="AKS42477.1"/>
    </source>
</evidence>
<dbReference type="GO" id="GO:0050480">
    <property type="term" value="F:imidazolonepropionase activity"/>
    <property type="evidence" value="ECO:0007669"/>
    <property type="project" value="UniProtKB-UniRule"/>
</dbReference>
<organism evidence="8 9">
    <name type="scientific">Wenzhouxiangella marina</name>
    <dbReference type="NCBI Taxonomy" id="1579979"/>
    <lineage>
        <taxon>Bacteria</taxon>
        <taxon>Pseudomonadati</taxon>
        <taxon>Pseudomonadota</taxon>
        <taxon>Gammaproteobacteria</taxon>
        <taxon>Chromatiales</taxon>
        <taxon>Wenzhouxiangellaceae</taxon>
        <taxon>Wenzhouxiangella</taxon>
    </lineage>
</organism>
<dbReference type="GO" id="GO:0005506">
    <property type="term" value="F:iron ion binding"/>
    <property type="evidence" value="ECO:0007669"/>
    <property type="project" value="UniProtKB-UniRule"/>
</dbReference>
<dbReference type="Proteomes" id="UP000066624">
    <property type="component" value="Chromosome"/>
</dbReference>
<dbReference type="InterPro" id="IPR011059">
    <property type="entry name" value="Metal-dep_hydrolase_composite"/>
</dbReference>
<dbReference type="UniPathway" id="UPA00379">
    <property type="reaction ID" value="UER00551"/>
</dbReference>
<dbReference type="GO" id="GO:0005737">
    <property type="term" value="C:cytoplasm"/>
    <property type="evidence" value="ECO:0007669"/>
    <property type="project" value="UniProtKB-SubCell"/>
</dbReference>
<dbReference type="HAMAP" id="MF_00372">
    <property type="entry name" value="HutI"/>
    <property type="match status" value="1"/>
</dbReference>
<feature type="binding site" evidence="7">
    <location>
        <position position="319"/>
    </location>
    <ligand>
        <name>N-formimidoyl-L-glutamate</name>
        <dbReference type="ChEBI" id="CHEBI:58928"/>
    </ligand>
</feature>
<comment type="catalytic activity">
    <reaction evidence="7">
        <text>4-imidazolone-5-propanoate + H2O = N-formimidoyl-L-glutamate</text>
        <dbReference type="Rhea" id="RHEA:23660"/>
        <dbReference type="ChEBI" id="CHEBI:15377"/>
        <dbReference type="ChEBI" id="CHEBI:58928"/>
        <dbReference type="ChEBI" id="CHEBI:77893"/>
        <dbReference type="EC" id="3.5.2.7"/>
    </reaction>
</comment>
<dbReference type="STRING" id="1579979.WM2015_2112"/>
<feature type="binding site" evidence="7">
    <location>
        <position position="71"/>
    </location>
    <ligand>
        <name>Zn(2+)</name>
        <dbReference type="ChEBI" id="CHEBI:29105"/>
    </ligand>
</feature>
<dbReference type="CDD" id="cd01296">
    <property type="entry name" value="Imidazolone-5PH"/>
    <property type="match status" value="1"/>
</dbReference>
<evidence type="ECO:0000313" key="9">
    <source>
        <dbReference type="Proteomes" id="UP000066624"/>
    </source>
</evidence>
<dbReference type="Gene3D" id="3.20.20.140">
    <property type="entry name" value="Metal-dependent hydrolases"/>
    <property type="match status" value="1"/>
</dbReference>
<dbReference type="FunFam" id="3.20.20.140:FF:000007">
    <property type="entry name" value="Imidazolonepropionase"/>
    <property type="match status" value="1"/>
</dbReference>